<feature type="transmembrane region" description="Helical" evidence="1">
    <location>
        <begin position="421"/>
        <end position="438"/>
    </location>
</feature>
<dbReference type="Proteomes" id="UP001357733">
    <property type="component" value="Unassembled WGS sequence"/>
</dbReference>
<evidence type="ECO:0000256" key="1">
    <source>
        <dbReference type="SAM" id="Phobius"/>
    </source>
</evidence>
<dbReference type="PANTHER" id="PTHR37305">
    <property type="entry name" value="INTEGRAL MEMBRANE PROTEIN-RELATED"/>
    <property type="match status" value="1"/>
</dbReference>
<evidence type="ECO:0000313" key="3">
    <source>
        <dbReference type="Proteomes" id="UP001357733"/>
    </source>
</evidence>
<feature type="transmembrane region" description="Helical" evidence="1">
    <location>
        <begin position="219"/>
        <end position="243"/>
    </location>
</feature>
<feature type="transmembrane region" description="Helical" evidence="1">
    <location>
        <begin position="611"/>
        <end position="631"/>
    </location>
</feature>
<comment type="caution">
    <text evidence="2">The sequence shown here is derived from an EMBL/GenBank/DDBJ whole genome shotgun (WGS) entry which is preliminary data.</text>
</comment>
<dbReference type="RefSeq" id="WP_324618694.1">
    <property type="nucleotide sequence ID" value="NZ_JAYKOT010000001.1"/>
</dbReference>
<organism evidence="2 3">
    <name type="scientific">Citroniella saccharovorans</name>
    <dbReference type="NCBI Taxonomy" id="2053367"/>
    <lineage>
        <taxon>Bacteria</taxon>
        <taxon>Bacillati</taxon>
        <taxon>Bacillota</taxon>
        <taxon>Tissierellia</taxon>
        <taxon>Tissierellales</taxon>
        <taxon>Peptoniphilaceae</taxon>
        <taxon>Citroniella</taxon>
    </lineage>
</organism>
<dbReference type="Pfam" id="PF12730">
    <property type="entry name" value="ABC2_membrane_4"/>
    <property type="match status" value="1"/>
</dbReference>
<proteinExistence type="predicted"/>
<feature type="transmembrane region" description="Helical" evidence="1">
    <location>
        <begin position="367"/>
        <end position="385"/>
    </location>
</feature>
<dbReference type="GO" id="GO:0140359">
    <property type="term" value="F:ABC-type transporter activity"/>
    <property type="evidence" value="ECO:0007669"/>
    <property type="project" value="InterPro"/>
</dbReference>
<dbReference type="PANTHER" id="PTHR37305:SF1">
    <property type="entry name" value="MEMBRANE PROTEIN"/>
    <property type="match status" value="1"/>
</dbReference>
<sequence length="706" mass="82709">MFKFEFIKTNKKKIFLLFIISAFLVSFITYKSNNFAIDSYINNQNTALSYIYSGIDIYSDEYSSLTNEEKDEYGVSQNIIMQAFYKDINNAKNNNDKEKTAFDIRESVIKQINENKKLLEKMSIETPLADRLDFKWTDLEVEKMIENDTRVTDLVYGSYSSNPMRVLITLSPIFFGILPIFLLLISFASTISKEKNLGNIVLLETQPINKIKILFSKEIIMLLSAIIYFLSVVLFTIIIGFLMGQKWYNGHLEIYRIFSTDGNLYYIYAYKLLLKIFLAYIIMVIFYSSLILLLSEKMKDSLSVIIITSGIFIILSIITKSFDSFKVIYNPLFAINYKDNILGRVSVINKAGNWVTKYTDKSNFGVYYIYFLISIFMSYLSLLISKRDLSFVKKKDSKFTINSLWAFEFFKILKDKNFSKFIYSIFLIFIILCLSFFIKDKKFAKDYKENLPIIFMLKLDSIKSTAEMNLKSYREDLGFSIDSEEYKKEKKMWDEDIEKFKKLYDLSLKAYDFYSNGDGSSFYNYKLNEIMNNENIYSSYIKSGNYTEPSYLESKKVYKSMAKNNNETALISDELFMSSLEDVDIWKSEYRNDNVYSHSAFYLPRRIERTYPIDLIVIGLICMISIGGYSYDREYGNQIELLYTQPISRNKYHIKKFFTSFFLSLIVLGLIFIILFAFGLVTEGLGDLNFPIVQYIKDVDVEKKLF</sequence>
<keyword evidence="1" id="KW-0472">Membrane</keyword>
<dbReference type="EMBL" id="JAYKOT010000001">
    <property type="protein sequence ID" value="MEB3428657.1"/>
    <property type="molecule type" value="Genomic_DNA"/>
</dbReference>
<feature type="transmembrane region" description="Helical" evidence="1">
    <location>
        <begin position="657"/>
        <end position="681"/>
    </location>
</feature>
<feature type="transmembrane region" description="Helical" evidence="1">
    <location>
        <begin position="301"/>
        <end position="322"/>
    </location>
</feature>
<dbReference type="Pfam" id="PF12679">
    <property type="entry name" value="ABC2_membrane_2"/>
    <property type="match status" value="1"/>
</dbReference>
<feature type="transmembrane region" description="Helical" evidence="1">
    <location>
        <begin position="166"/>
        <end position="187"/>
    </location>
</feature>
<keyword evidence="3" id="KW-1185">Reference proteome</keyword>
<dbReference type="AlphaFoldDB" id="A0AAW9MVC2"/>
<keyword evidence="1" id="KW-1133">Transmembrane helix</keyword>
<protein>
    <submittedName>
        <fullName evidence="2">ABC transporter permease subunit</fullName>
    </submittedName>
</protein>
<accession>A0AAW9MVC2</accession>
<keyword evidence="1" id="KW-0812">Transmembrane</keyword>
<evidence type="ECO:0000313" key="2">
    <source>
        <dbReference type="EMBL" id="MEB3428657.1"/>
    </source>
</evidence>
<reference evidence="2 3" key="1">
    <citation type="submission" date="2024-01" db="EMBL/GenBank/DDBJ databases">
        <title>Complete genome sequence of Citroniella saccharovorans strain M6.X9, isolated from human fecal sample.</title>
        <authorList>
            <person name="Cheng G."/>
            <person name="Westerholm M."/>
            <person name="Schnurer A."/>
        </authorList>
    </citation>
    <scope>NUCLEOTIDE SEQUENCE [LARGE SCALE GENOMIC DNA]</scope>
    <source>
        <strain evidence="2 3">DSM 29873</strain>
    </source>
</reference>
<feature type="transmembrane region" description="Helical" evidence="1">
    <location>
        <begin position="272"/>
        <end position="294"/>
    </location>
</feature>
<gene>
    <name evidence="2" type="ORF">VLK81_01220</name>
</gene>
<dbReference type="GO" id="GO:0005886">
    <property type="term" value="C:plasma membrane"/>
    <property type="evidence" value="ECO:0007669"/>
    <property type="project" value="UniProtKB-SubCell"/>
</dbReference>
<feature type="transmembrane region" description="Helical" evidence="1">
    <location>
        <begin position="12"/>
        <end position="30"/>
    </location>
</feature>
<name>A0AAW9MVC2_9FIRM</name>